<feature type="binding site" evidence="9">
    <location>
        <position position="197"/>
    </location>
    <ligand>
        <name>1-deoxy-D-xylulose 5-phosphate</name>
        <dbReference type="ChEBI" id="CHEBI:57792"/>
    </ligand>
</feature>
<feature type="binding site" evidence="9">
    <location>
        <position position="39"/>
    </location>
    <ligand>
        <name>NADPH</name>
        <dbReference type="ChEBI" id="CHEBI:57783"/>
    </ligand>
</feature>
<protein>
    <recommendedName>
        <fullName evidence="9">1-deoxy-D-xylulose 5-phosphate reductoisomerase</fullName>
        <shortName evidence="9">DXP reductoisomerase</shortName>
        <ecNumber evidence="9">1.1.1.267</ecNumber>
    </recommendedName>
    <alternativeName>
        <fullName evidence="9">1-deoxyxylulose-5-phosphate reductoisomerase</fullName>
    </alternativeName>
    <alternativeName>
        <fullName evidence="9">2-C-methyl-D-erythritol 4-phosphate synthase</fullName>
    </alternativeName>
</protein>
<dbReference type="InterPro" id="IPR026877">
    <property type="entry name" value="DXPR_C"/>
</dbReference>
<dbReference type="PANTHER" id="PTHR30525:SF0">
    <property type="entry name" value="1-DEOXY-D-XYLULOSE 5-PHOSPHATE REDUCTOISOMERASE, CHLOROPLASTIC"/>
    <property type="match status" value="1"/>
</dbReference>
<feature type="binding site" evidence="9">
    <location>
        <position position="150"/>
    </location>
    <ligand>
        <name>Mn(2+)</name>
        <dbReference type="ChEBI" id="CHEBI:29035"/>
    </ligand>
</feature>
<evidence type="ECO:0000313" key="13">
    <source>
        <dbReference type="EMBL" id="GGN90282.1"/>
    </source>
</evidence>
<evidence type="ECO:0000256" key="5">
    <source>
        <dbReference type="ARBA" id="ARBA00023002"/>
    </source>
</evidence>
<keyword evidence="9" id="KW-0460">Magnesium</keyword>
<dbReference type="Proteomes" id="UP000606653">
    <property type="component" value="Unassembled WGS sequence"/>
</dbReference>
<feature type="binding site" evidence="9">
    <location>
        <position position="149"/>
    </location>
    <ligand>
        <name>1-deoxy-D-xylulose 5-phosphate</name>
        <dbReference type="ChEBI" id="CHEBI:57792"/>
    </ligand>
</feature>
<dbReference type="Gene3D" id="1.10.1740.10">
    <property type="match status" value="1"/>
</dbReference>
<feature type="domain" description="1-deoxy-D-xylulose 5-phosphate reductoisomerase N-terminal" evidence="10">
    <location>
        <begin position="5"/>
        <end position="130"/>
    </location>
</feature>
<comment type="catalytic activity">
    <reaction evidence="8">
        <text>2-C-methyl-D-erythritol 4-phosphate + NADP(+) = 1-deoxy-D-xylulose 5-phosphate + NADPH + H(+)</text>
        <dbReference type="Rhea" id="RHEA:13717"/>
        <dbReference type="ChEBI" id="CHEBI:15378"/>
        <dbReference type="ChEBI" id="CHEBI:57783"/>
        <dbReference type="ChEBI" id="CHEBI:57792"/>
        <dbReference type="ChEBI" id="CHEBI:58262"/>
        <dbReference type="ChEBI" id="CHEBI:58349"/>
        <dbReference type="EC" id="1.1.1.267"/>
    </reaction>
    <physiologicalReaction direction="right-to-left" evidence="8">
        <dbReference type="Rhea" id="RHEA:13719"/>
    </physiologicalReaction>
</comment>
<evidence type="ECO:0000256" key="9">
    <source>
        <dbReference type="HAMAP-Rule" id="MF_00183"/>
    </source>
</evidence>
<keyword evidence="14" id="KW-1185">Reference proteome</keyword>
<keyword evidence="3 9" id="KW-0479">Metal-binding</keyword>
<organism evidence="13 14">
    <name type="scientific">Saccharibacillus kuerlensis</name>
    <dbReference type="NCBI Taxonomy" id="459527"/>
    <lineage>
        <taxon>Bacteria</taxon>
        <taxon>Bacillati</taxon>
        <taxon>Bacillota</taxon>
        <taxon>Bacilli</taxon>
        <taxon>Bacillales</taxon>
        <taxon>Paenibacillaceae</taxon>
        <taxon>Saccharibacillus</taxon>
    </lineage>
</organism>
<dbReference type="SUPFAM" id="SSF69055">
    <property type="entry name" value="1-deoxy-D-xylulose-5-phosphate reductoisomerase, C-terminal domain"/>
    <property type="match status" value="1"/>
</dbReference>
<dbReference type="EMBL" id="BMLN01000001">
    <property type="protein sequence ID" value="GGN90282.1"/>
    <property type="molecule type" value="Genomic_DNA"/>
</dbReference>
<feature type="domain" description="1-deoxy-D-xylulose 5-phosphate reductoisomerase C-terminal" evidence="11">
    <location>
        <begin position="144"/>
        <end position="227"/>
    </location>
</feature>
<feature type="binding site" evidence="9">
    <location>
        <position position="210"/>
    </location>
    <ligand>
        <name>1-deoxy-D-xylulose 5-phosphate</name>
        <dbReference type="ChEBI" id="CHEBI:57792"/>
    </ligand>
</feature>
<dbReference type="SUPFAM" id="SSF55347">
    <property type="entry name" value="Glyceraldehyde-3-phosphate dehydrogenase-like, C-terminal domain"/>
    <property type="match status" value="1"/>
</dbReference>
<dbReference type="InterPro" id="IPR036169">
    <property type="entry name" value="DXPR_C_sf"/>
</dbReference>
<dbReference type="InterPro" id="IPR013512">
    <property type="entry name" value="DXP_reductoisomerase_N"/>
</dbReference>
<dbReference type="Pfam" id="PF02670">
    <property type="entry name" value="DXP_reductoisom"/>
    <property type="match status" value="1"/>
</dbReference>
<feature type="binding site" evidence="9">
    <location>
        <position position="37"/>
    </location>
    <ligand>
        <name>NADPH</name>
        <dbReference type="ChEBI" id="CHEBI:57783"/>
    </ligand>
</feature>
<dbReference type="PIRSF" id="PIRSF006205">
    <property type="entry name" value="Dxp_reductismrs"/>
    <property type="match status" value="1"/>
</dbReference>
<evidence type="ECO:0000259" key="11">
    <source>
        <dbReference type="Pfam" id="PF08436"/>
    </source>
</evidence>
<proteinExistence type="inferred from homology"/>
<keyword evidence="4 9" id="KW-0521">NADP</keyword>
<reference evidence="14" key="1">
    <citation type="journal article" date="2019" name="Int. J. Syst. Evol. Microbiol.">
        <title>The Global Catalogue of Microorganisms (GCM) 10K type strain sequencing project: providing services to taxonomists for standard genome sequencing and annotation.</title>
        <authorList>
            <consortium name="The Broad Institute Genomics Platform"/>
            <consortium name="The Broad Institute Genome Sequencing Center for Infectious Disease"/>
            <person name="Wu L."/>
            <person name="Ma J."/>
        </authorList>
    </citation>
    <scope>NUCLEOTIDE SEQUENCE [LARGE SCALE GENOMIC DNA]</scope>
    <source>
        <strain evidence="14">CGMCC 1.6964</strain>
    </source>
</reference>
<feature type="binding site" evidence="9">
    <location>
        <position position="11"/>
    </location>
    <ligand>
        <name>NADPH</name>
        <dbReference type="ChEBI" id="CHEBI:57783"/>
    </ligand>
</feature>
<comment type="similarity">
    <text evidence="2 9">Belongs to the DXR family.</text>
</comment>
<keyword evidence="6 9" id="KW-0464">Manganese</keyword>
<feature type="binding site" evidence="9">
    <location>
        <position position="14"/>
    </location>
    <ligand>
        <name>NADPH</name>
        <dbReference type="ChEBI" id="CHEBI:57783"/>
    </ligand>
</feature>
<evidence type="ECO:0000256" key="1">
    <source>
        <dbReference type="ARBA" id="ARBA00005094"/>
    </source>
</evidence>
<dbReference type="InterPro" id="IPR036291">
    <property type="entry name" value="NAD(P)-bd_dom_sf"/>
</dbReference>
<feature type="binding site" evidence="9">
    <location>
        <position position="216"/>
    </location>
    <ligand>
        <name>1-deoxy-D-xylulose 5-phosphate</name>
        <dbReference type="ChEBI" id="CHEBI:57792"/>
    </ligand>
</feature>
<evidence type="ECO:0000256" key="3">
    <source>
        <dbReference type="ARBA" id="ARBA00022723"/>
    </source>
</evidence>
<sequence>MIKKIALLGSTGSIGTQTLQVAAEHPERFRIEALAAGTNTALLLEQVRLFKPSKVSVATREAAETLKTEVPAGTQVFYGEEGLIEIAAGTDADTLVTAVTGSMGLPATLAAIDEGKTIALANKETLVTAGHLVMSRAERKNVSILPVDSEHSAIFQCLNGEPKDRLLGITLTASGGSFRHLSRQELESVTVEDALKHPNWSMGAKITIDSATMVNKGLEVIEAHWLFGLSYDKIGVLLHPESIIHSFVEFEDTSIIAQLGNPDMRVPIQYALTYPDRIPLQANRLSLAQIGKLNFREMDFDRFPCLRMAYECGKIGGTAPTVFNAANEVAVARFLRREISFLQIEDILAQVVGRHKAEMNPDLETIREADAWARRIAAE</sequence>
<comment type="function">
    <text evidence="9">Catalyzes the NADPH-dependent rearrangement and reduction of 1-deoxy-D-xylulose-5-phosphate (DXP) to 2-C-methyl-D-erythritol 4-phosphate (MEP).</text>
</comment>
<gene>
    <name evidence="13" type="primary">dxr2</name>
    <name evidence="9" type="synonym">dxr</name>
    <name evidence="13" type="ORF">GCM10010969_00600</name>
</gene>
<comment type="pathway">
    <text evidence="1 9">Isoprenoid biosynthesis; isopentenyl diphosphate biosynthesis via DXP pathway; isopentenyl diphosphate from 1-deoxy-D-xylulose 5-phosphate: step 1/6.</text>
</comment>
<feature type="binding site" evidence="9">
    <location>
        <position position="174"/>
    </location>
    <ligand>
        <name>1-deoxy-D-xylulose 5-phosphate</name>
        <dbReference type="ChEBI" id="CHEBI:57792"/>
    </ligand>
</feature>
<evidence type="ECO:0000256" key="7">
    <source>
        <dbReference type="ARBA" id="ARBA00023229"/>
    </source>
</evidence>
<name>A0ABQ2KQF4_9BACL</name>
<feature type="domain" description="DXP reductoisomerase C-terminal" evidence="12">
    <location>
        <begin position="259"/>
        <end position="375"/>
    </location>
</feature>
<feature type="binding site" evidence="9">
    <location>
        <position position="219"/>
    </location>
    <ligand>
        <name>1-deoxy-D-xylulose 5-phosphate</name>
        <dbReference type="ChEBI" id="CHEBI:57792"/>
    </ligand>
</feature>
<keyword evidence="5 9" id="KW-0560">Oxidoreductase</keyword>
<feature type="binding site" evidence="9">
    <location>
        <position position="124"/>
    </location>
    <ligand>
        <name>NADPH</name>
        <dbReference type="ChEBI" id="CHEBI:57783"/>
    </ligand>
</feature>
<dbReference type="NCBIfam" id="TIGR00243">
    <property type="entry name" value="Dxr"/>
    <property type="match status" value="1"/>
</dbReference>
<feature type="binding site" evidence="9">
    <location>
        <position position="148"/>
    </location>
    <ligand>
        <name>Mn(2+)</name>
        <dbReference type="ChEBI" id="CHEBI:29035"/>
    </ligand>
</feature>
<feature type="binding site" evidence="9">
    <location>
        <position position="122"/>
    </location>
    <ligand>
        <name>NADPH</name>
        <dbReference type="ChEBI" id="CHEBI:57783"/>
    </ligand>
</feature>
<feature type="binding site" evidence="9">
    <location>
        <position position="123"/>
    </location>
    <ligand>
        <name>1-deoxy-D-xylulose 5-phosphate</name>
        <dbReference type="ChEBI" id="CHEBI:57792"/>
    </ligand>
</feature>
<evidence type="ECO:0000256" key="6">
    <source>
        <dbReference type="ARBA" id="ARBA00023211"/>
    </source>
</evidence>
<evidence type="ECO:0000256" key="8">
    <source>
        <dbReference type="ARBA" id="ARBA00048543"/>
    </source>
</evidence>
<dbReference type="Gene3D" id="3.40.50.720">
    <property type="entry name" value="NAD(P)-binding Rossmann-like Domain"/>
    <property type="match status" value="1"/>
</dbReference>
<dbReference type="PANTHER" id="PTHR30525">
    <property type="entry name" value="1-DEOXY-D-XYLULOSE 5-PHOSPHATE REDUCTOISOMERASE"/>
    <property type="match status" value="1"/>
</dbReference>
<feature type="binding site" evidence="9">
    <location>
        <position position="203"/>
    </location>
    <ligand>
        <name>NADPH</name>
        <dbReference type="ChEBI" id="CHEBI:57783"/>
    </ligand>
</feature>
<feature type="binding site" evidence="9">
    <location>
        <position position="13"/>
    </location>
    <ligand>
        <name>NADPH</name>
        <dbReference type="ChEBI" id="CHEBI:57783"/>
    </ligand>
</feature>
<dbReference type="SUPFAM" id="SSF51735">
    <property type="entry name" value="NAD(P)-binding Rossmann-fold domains"/>
    <property type="match status" value="1"/>
</dbReference>
<evidence type="ECO:0000313" key="14">
    <source>
        <dbReference type="Proteomes" id="UP000606653"/>
    </source>
</evidence>
<dbReference type="NCBIfam" id="NF009114">
    <property type="entry name" value="PRK12464.1"/>
    <property type="match status" value="1"/>
</dbReference>
<dbReference type="InterPro" id="IPR003821">
    <property type="entry name" value="DXP_reductoisomerase"/>
</dbReference>
<comment type="caution">
    <text evidence="13">The sequence shown here is derived from an EMBL/GenBank/DDBJ whole genome shotgun (WGS) entry which is preliminary data.</text>
</comment>
<dbReference type="InterPro" id="IPR013644">
    <property type="entry name" value="DXP_reductoisomerase_C"/>
</dbReference>
<keyword evidence="7 9" id="KW-0414">Isoprene biosynthesis</keyword>
<dbReference type="HAMAP" id="MF_00183">
    <property type="entry name" value="DXP_reductoisom"/>
    <property type="match status" value="1"/>
</dbReference>
<feature type="binding site" evidence="9">
    <location>
        <position position="219"/>
    </location>
    <ligand>
        <name>Mn(2+)</name>
        <dbReference type="ChEBI" id="CHEBI:29035"/>
    </ligand>
</feature>
<dbReference type="EC" id="1.1.1.267" evidence="9"/>
<accession>A0ABQ2KQF4</accession>
<comment type="caution">
    <text evidence="9">Lacks conserved residue(s) required for the propagation of feature annotation.</text>
</comment>
<dbReference type="Pfam" id="PF13288">
    <property type="entry name" value="DXPR_C"/>
    <property type="match status" value="1"/>
</dbReference>
<evidence type="ECO:0000256" key="2">
    <source>
        <dbReference type="ARBA" id="ARBA00006825"/>
    </source>
</evidence>
<evidence type="ECO:0000259" key="10">
    <source>
        <dbReference type="Pfam" id="PF02670"/>
    </source>
</evidence>
<feature type="binding site" evidence="9">
    <location>
        <position position="215"/>
    </location>
    <ligand>
        <name>1-deoxy-D-xylulose 5-phosphate</name>
        <dbReference type="ChEBI" id="CHEBI:57792"/>
    </ligand>
</feature>
<feature type="binding site" evidence="9">
    <location>
        <position position="12"/>
    </location>
    <ligand>
        <name>NADPH</name>
        <dbReference type="ChEBI" id="CHEBI:57783"/>
    </ligand>
</feature>
<comment type="cofactor">
    <cofactor evidence="9">
        <name>Mg(2+)</name>
        <dbReference type="ChEBI" id="CHEBI:18420"/>
    </cofactor>
    <cofactor evidence="9">
        <name>Mn(2+)</name>
        <dbReference type="ChEBI" id="CHEBI:29035"/>
    </cofactor>
</comment>
<evidence type="ECO:0000259" key="12">
    <source>
        <dbReference type="Pfam" id="PF13288"/>
    </source>
</evidence>
<feature type="binding site" evidence="9">
    <location>
        <position position="150"/>
    </location>
    <ligand>
        <name>1-deoxy-D-xylulose 5-phosphate</name>
        <dbReference type="ChEBI" id="CHEBI:57792"/>
    </ligand>
</feature>
<evidence type="ECO:0000256" key="4">
    <source>
        <dbReference type="ARBA" id="ARBA00022857"/>
    </source>
</evidence>
<dbReference type="Pfam" id="PF08436">
    <property type="entry name" value="DXP_redisom_C"/>
    <property type="match status" value="1"/>
</dbReference>